<protein>
    <submittedName>
        <fullName evidence="1">Uncharacterized protein</fullName>
    </submittedName>
</protein>
<comment type="caution">
    <text evidence="1">The sequence shown here is derived from an EMBL/GenBank/DDBJ whole genome shotgun (WGS) entry which is preliminary data.</text>
</comment>
<reference evidence="1 2" key="1">
    <citation type="submission" date="2009-10" db="EMBL/GenBank/DDBJ databases">
        <authorList>
            <person name="Weinstock G."/>
            <person name="Sodergren E."/>
            <person name="Clifton S."/>
            <person name="Fulton L."/>
            <person name="Fulton B."/>
            <person name="Courtney L."/>
            <person name="Fronick C."/>
            <person name="Harrison M."/>
            <person name="Strong C."/>
            <person name="Farmer C."/>
            <person name="Delahaunty K."/>
            <person name="Markovic C."/>
            <person name="Hall O."/>
            <person name="Minx P."/>
            <person name="Tomlinson C."/>
            <person name="Mitreva M."/>
            <person name="Nelson J."/>
            <person name="Hou S."/>
            <person name="Wollam A."/>
            <person name="Pepin K.H."/>
            <person name="Johnson M."/>
            <person name="Bhonagiri V."/>
            <person name="Nash W.E."/>
            <person name="Warren W."/>
            <person name="Chinwalla A."/>
            <person name="Mardis E.R."/>
            <person name="Wilson R.K."/>
        </authorList>
    </citation>
    <scope>NUCLEOTIDE SEQUENCE [LARGE SCALE GENOMIC DNA]</scope>
    <source>
        <strain evidence="1 2">ATCC 14685</strain>
    </source>
</reference>
<dbReference type="Proteomes" id="UP000003294">
    <property type="component" value="Unassembled WGS sequence"/>
</dbReference>
<evidence type="ECO:0000313" key="2">
    <source>
        <dbReference type="Proteomes" id="UP000003294"/>
    </source>
</evidence>
<evidence type="ECO:0000313" key="1">
    <source>
        <dbReference type="EMBL" id="EEZ71548.1"/>
    </source>
</evidence>
<dbReference type="AlphaFoldDB" id="D0W3Z9"/>
<gene>
    <name evidence="1" type="ORF">NEICINOT_04392</name>
</gene>
<proteinExistence type="predicted"/>
<dbReference type="EMBL" id="ACDY02000007">
    <property type="protein sequence ID" value="EEZ71548.1"/>
    <property type="molecule type" value="Genomic_DNA"/>
</dbReference>
<accession>D0W3Z9</accession>
<sequence length="41" mass="4752">MKCLVSEKSPLFLNIYPELGLEKQSIGKANMPSEIFRRHVF</sequence>
<name>D0W3Z9_NEICI</name>
<organism evidence="1 2">
    <name type="scientific">Neisseria cinerea ATCC 14685</name>
    <dbReference type="NCBI Taxonomy" id="546262"/>
    <lineage>
        <taxon>Bacteria</taxon>
        <taxon>Pseudomonadati</taxon>
        <taxon>Pseudomonadota</taxon>
        <taxon>Betaproteobacteria</taxon>
        <taxon>Neisseriales</taxon>
        <taxon>Neisseriaceae</taxon>
        <taxon>Neisseria</taxon>
    </lineage>
</organism>